<dbReference type="Gene3D" id="2.130.10.130">
    <property type="entry name" value="Integrin alpha, N-terminal"/>
    <property type="match status" value="1"/>
</dbReference>
<dbReference type="EMBL" id="NSKE01000008">
    <property type="protein sequence ID" value="PAU93462.1"/>
    <property type="molecule type" value="Genomic_DNA"/>
</dbReference>
<comment type="caution">
    <text evidence="2">The sequence shown here is derived from an EMBL/GenBank/DDBJ whole genome shotgun (WGS) entry which is preliminary data.</text>
</comment>
<dbReference type="Pfam" id="PF13517">
    <property type="entry name" value="FG-GAP_3"/>
    <property type="match status" value="2"/>
</dbReference>
<keyword evidence="3" id="KW-1185">Reference proteome</keyword>
<dbReference type="InterPro" id="IPR028994">
    <property type="entry name" value="Integrin_alpha_N"/>
</dbReference>
<name>A0A2A2G9H5_9BACT</name>
<dbReference type="AlphaFoldDB" id="A0A2A2G9H5"/>
<proteinExistence type="predicted"/>
<dbReference type="PANTHER" id="PTHR46580">
    <property type="entry name" value="SENSOR KINASE-RELATED"/>
    <property type="match status" value="1"/>
</dbReference>
<evidence type="ECO:0000313" key="2">
    <source>
        <dbReference type="EMBL" id="PAU93462.1"/>
    </source>
</evidence>
<organism evidence="2 3">
    <name type="scientific">Fodinibius salipaludis</name>
    <dbReference type="NCBI Taxonomy" id="2032627"/>
    <lineage>
        <taxon>Bacteria</taxon>
        <taxon>Pseudomonadati</taxon>
        <taxon>Balneolota</taxon>
        <taxon>Balneolia</taxon>
        <taxon>Balneolales</taxon>
        <taxon>Balneolaceae</taxon>
        <taxon>Fodinibius</taxon>
    </lineage>
</organism>
<dbReference type="SUPFAM" id="SSF69318">
    <property type="entry name" value="Integrin alpha N-terminal domain"/>
    <property type="match status" value="1"/>
</dbReference>
<evidence type="ECO:0008006" key="4">
    <source>
        <dbReference type="Google" id="ProtNLM"/>
    </source>
</evidence>
<reference evidence="2 3" key="1">
    <citation type="submission" date="2017-08" db="EMBL/GenBank/DDBJ databases">
        <title>Aliifodinibius alkalisoli sp. nov., isolated from saline alkaline soil.</title>
        <authorList>
            <person name="Liu D."/>
            <person name="Zhang G."/>
        </authorList>
    </citation>
    <scope>NUCLEOTIDE SEQUENCE [LARGE SCALE GENOMIC DNA]</scope>
    <source>
        <strain evidence="2 3">WN023</strain>
    </source>
</reference>
<gene>
    <name evidence="2" type="ORF">CK503_12080</name>
</gene>
<dbReference type="InterPro" id="IPR013517">
    <property type="entry name" value="FG-GAP"/>
</dbReference>
<accession>A0A2A2G9H5</accession>
<keyword evidence="1" id="KW-0732">Signal</keyword>
<protein>
    <recommendedName>
        <fullName evidence="4">VCBS repeat-containing protein</fullName>
    </recommendedName>
</protein>
<evidence type="ECO:0000313" key="3">
    <source>
        <dbReference type="Proteomes" id="UP000218831"/>
    </source>
</evidence>
<dbReference type="PANTHER" id="PTHR46580:SF4">
    <property type="entry name" value="ATP_GTP-BINDING PROTEIN"/>
    <property type="match status" value="1"/>
</dbReference>
<evidence type="ECO:0000256" key="1">
    <source>
        <dbReference type="ARBA" id="ARBA00022729"/>
    </source>
</evidence>
<sequence>MGVGGQSNKILINNGNAFFNDQTSQRLPQILDVTFDIAAGDITGNNLPDLLAANGGPNIILINTGSGFFSNQSGNRIPYINAIEESQHVALADVDRDGDLDIYFGNSAFQENANPQDRLLINDGQGFFSDQTSDRLPDITTNTYDAEFKDLDNDGDLDLIVGNYNGGLRILINNGEGYFTDQSDEWLPENFTPLVMDLEVVDFNGDELPDIYVAARNGQDQLLLQRDQ</sequence>
<dbReference type="Proteomes" id="UP000218831">
    <property type="component" value="Unassembled WGS sequence"/>
</dbReference>